<dbReference type="Proteomes" id="UP000054166">
    <property type="component" value="Unassembled WGS sequence"/>
</dbReference>
<keyword evidence="2" id="KW-1185">Reference proteome</keyword>
<name>A0A0C3C443_PILCF</name>
<organism evidence="1 2">
    <name type="scientific">Piloderma croceum (strain F 1598)</name>
    <dbReference type="NCBI Taxonomy" id="765440"/>
    <lineage>
        <taxon>Eukaryota</taxon>
        <taxon>Fungi</taxon>
        <taxon>Dikarya</taxon>
        <taxon>Basidiomycota</taxon>
        <taxon>Agaricomycotina</taxon>
        <taxon>Agaricomycetes</taxon>
        <taxon>Agaricomycetidae</taxon>
        <taxon>Atheliales</taxon>
        <taxon>Atheliaceae</taxon>
        <taxon>Piloderma</taxon>
    </lineage>
</organism>
<evidence type="ECO:0000313" key="2">
    <source>
        <dbReference type="Proteomes" id="UP000054166"/>
    </source>
</evidence>
<dbReference type="EMBL" id="KN832988">
    <property type="protein sequence ID" value="KIM84402.1"/>
    <property type="molecule type" value="Genomic_DNA"/>
</dbReference>
<sequence>MSLQASSGTKCTKCMPDKGLEIRQVNLYATNWAQQNANWQVQDGGTQDVYVLSVGGIGRICVIGFMDTRESRCTRTGNQRPP</sequence>
<reference evidence="2" key="2">
    <citation type="submission" date="2015-01" db="EMBL/GenBank/DDBJ databases">
        <title>Evolutionary Origins and Diversification of the Mycorrhizal Mutualists.</title>
        <authorList>
            <consortium name="DOE Joint Genome Institute"/>
            <consortium name="Mycorrhizal Genomics Consortium"/>
            <person name="Kohler A."/>
            <person name="Kuo A."/>
            <person name="Nagy L.G."/>
            <person name="Floudas D."/>
            <person name="Copeland A."/>
            <person name="Barry K.W."/>
            <person name="Cichocki N."/>
            <person name="Veneault-Fourrey C."/>
            <person name="LaButti K."/>
            <person name="Lindquist E.A."/>
            <person name="Lipzen A."/>
            <person name="Lundell T."/>
            <person name="Morin E."/>
            <person name="Murat C."/>
            <person name="Riley R."/>
            <person name="Ohm R."/>
            <person name="Sun H."/>
            <person name="Tunlid A."/>
            <person name="Henrissat B."/>
            <person name="Grigoriev I.V."/>
            <person name="Hibbett D.S."/>
            <person name="Martin F."/>
        </authorList>
    </citation>
    <scope>NUCLEOTIDE SEQUENCE [LARGE SCALE GENOMIC DNA]</scope>
    <source>
        <strain evidence="2">F 1598</strain>
    </source>
</reference>
<dbReference type="HOGENOM" id="CLU_2559083_0_0_1"/>
<accession>A0A0C3C443</accession>
<protein>
    <submittedName>
        <fullName evidence="1">Uncharacterized protein</fullName>
    </submittedName>
</protein>
<gene>
    <name evidence="1" type="ORF">PILCRDRAFT_818766</name>
</gene>
<dbReference type="AlphaFoldDB" id="A0A0C3C443"/>
<proteinExistence type="predicted"/>
<evidence type="ECO:0000313" key="1">
    <source>
        <dbReference type="EMBL" id="KIM84402.1"/>
    </source>
</evidence>
<dbReference type="InParanoid" id="A0A0C3C443"/>
<reference evidence="1 2" key="1">
    <citation type="submission" date="2014-04" db="EMBL/GenBank/DDBJ databases">
        <authorList>
            <consortium name="DOE Joint Genome Institute"/>
            <person name="Kuo A."/>
            <person name="Tarkka M."/>
            <person name="Buscot F."/>
            <person name="Kohler A."/>
            <person name="Nagy L.G."/>
            <person name="Floudas D."/>
            <person name="Copeland A."/>
            <person name="Barry K.W."/>
            <person name="Cichocki N."/>
            <person name="Veneault-Fourrey C."/>
            <person name="LaButti K."/>
            <person name="Lindquist E.A."/>
            <person name="Lipzen A."/>
            <person name="Lundell T."/>
            <person name="Morin E."/>
            <person name="Murat C."/>
            <person name="Sun H."/>
            <person name="Tunlid A."/>
            <person name="Henrissat B."/>
            <person name="Grigoriev I.V."/>
            <person name="Hibbett D.S."/>
            <person name="Martin F."/>
            <person name="Nordberg H.P."/>
            <person name="Cantor M.N."/>
            <person name="Hua S.X."/>
        </authorList>
    </citation>
    <scope>NUCLEOTIDE SEQUENCE [LARGE SCALE GENOMIC DNA]</scope>
    <source>
        <strain evidence="1 2">F 1598</strain>
    </source>
</reference>